<dbReference type="InterPro" id="IPR012336">
    <property type="entry name" value="Thioredoxin-like_fold"/>
</dbReference>
<evidence type="ECO:0000313" key="3">
    <source>
        <dbReference type="Proteomes" id="UP000013827"/>
    </source>
</evidence>
<reference evidence="2" key="2">
    <citation type="submission" date="2024-10" db="UniProtKB">
        <authorList>
            <consortium name="EnsemblProtists"/>
        </authorList>
    </citation>
    <scope>IDENTIFICATION</scope>
</reference>
<dbReference type="PaxDb" id="2903-EOD16063"/>
<accession>A0A0D3IXS8</accession>
<dbReference type="eggNOG" id="KOG2501">
    <property type="taxonomic scope" value="Eukaryota"/>
</dbReference>
<dbReference type="HOGENOM" id="CLU_019626_2_1_1"/>
<dbReference type="AlphaFoldDB" id="A0A0D3IXS8"/>
<dbReference type="EnsemblProtists" id="EOD16063">
    <property type="protein sequence ID" value="EOD16063"/>
    <property type="gene ID" value="EMIHUDRAFT_445503"/>
</dbReference>
<feature type="domain" description="Thioredoxin" evidence="1">
    <location>
        <begin position="9"/>
        <end position="156"/>
    </location>
</feature>
<dbReference type="PROSITE" id="PS51352">
    <property type="entry name" value="THIOREDOXIN_2"/>
    <property type="match status" value="2"/>
</dbReference>
<dbReference type="OMA" id="YEATYEW"/>
<dbReference type="InterPro" id="IPR036249">
    <property type="entry name" value="Thioredoxin-like_sf"/>
</dbReference>
<protein>
    <recommendedName>
        <fullName evidence="1">Thioredoxin domain-containing protein</fullName>
    </recommendedName>
</protein>
<feature type="domain" description="Thioredoxin" evidence="1">
    <location>
        <begin position="159"/>
        <end position="261"/>
    </location>
</feature>
<dbReference type="PANTHER" id="PTHR46472">
    <property type="entry name" value="NUCLEOREDOXIN"/>
    <property type="match status" value="1"/>
</dbReference>
<dbReference type="Pfam" id="PF13905">
    <property type="entry name" value="Thioredoxin_8"/>
    <property type="match status" value="2"/>
</dbReference>
<dbReference type="GO" id="GO:0004791">
    <property type="term" value="F:thioredoxin-disulfide reductase (NADPH) activity"/>
    <property type="evidence" value="ECO:0007669"/>
    <property type="project" value="TreeGrafter"/>
</dbReference>
<dbReference type="GeneID" id="17262213"/>
<reference evidence="3" key="1">
    <citation type="journal article" date="2013" name="Nature">
        <title>Pan genome of the phytoplankton Emiliania underpins its global distribution.</title>
        <authorList>
            <person name="Read B.A."/>
            <person name="Kegel J."/>
            <person name="Klute M.J."/>
            <person name="Kuo A."/>
            <person name="Lefebvre S.C."/>
            <person name="Maumus F."/>
            <person name="Mayer C."/>
            <person name="Miller J."/>
            <person name="Monier A."/>
            <person name="Salamov A."/>
            <person name="Young J."/>
            <person name="Aguilar M."/>
            <person name="Claverie J.M."/>
            <person name="Frickenhaus S."/>
            <person name="Gonzalez K."/>
            <person name="Herman E.K."/>
            <person name="Lin Y.C."/>
            <person name="Napier J."/>
            <person name="Ogata H."/>
            <person name="Sarno A.F."/>
            <person name="Shmutz J."/>
            <person name="Schroeder D."/>
            <person name="de Vargas C."/>
            <person name="Verret F."/>
            <person name="von Dassow P."/>
            <person name="Valentin K."/>
            <person name="Van de Peer Y."/>
            <person name="Wheeler G."/>
            <person name="Dacks J.B."/>
            <person name="Delwiche C.F."/>
            <person name="Dyhrman S.T."/>
            <person name="Glockner G."/>
            <person name="John U."/>
            <person name="Richards T."/>
            <person name="Worden A.Z."/>
            <person name="Zhang X."/>
            <person name="Grigoriev I.V."/>
            <person name="Allen A.E."/>
            <person name="Bidle K."/>
            <person name="Borodovsky M."/>
            <person name="Bowler C."/>
            <person name="Brownlee C."/>
            <person name="Cock J.M."/>
            <person name="Elias M."/>
            <person name="Gladyshev V.N."/>
            <person name="Groth M."/>
            <person name="Guda C."/>
            <person name="Hadaegh A."/>
            <person name="Iglesias-Rodriguez M.D."/>
            <person name="Jenkins J."/>
            <person name="Jones B.M."/>
            <person name="Lawson T."/>
            <person name="Leese F."/>
            <person name="Lindquist E."/>
            <person name="Lobanov A."/>
            <person name="Lomsadze A."/>
            <person name="Malik S.B."/>
            <person name="Marsh M.E."/>
            <person name="Mackinder L."/>
            <person name="Mock T."/>
            <person name="Mueller-Roeber B."/>
            <person name="Pagarete A."/>
            <person name="Parker M."/>
            <person name="Probert I."/>
            <person name="Quesneville H."/>
            <person name="Raines C."/>
            <person name="Rensing S.A."/>
            <person name="Riano-Pachon D.M."/>
            <person name="Richier S."/>
            <person name="Rokitta S."/>
            <person name="Shiraiwa Y."/>
            <person name="Soanes D.M."/>
            <person name="van der Giezen M."/>
            <person name="Wahlund T.M."/>
            <person name="Williams B."/>
            <person name="Wilson W."/>
            <person name="Wolfe G."/>
            <person name="Wurch L.L."/>
        </authorList>
    </citation>
    <scope>NUCLEOTIDE SEQUENCE</scope>
</reference>
<dbReference type="PROSITE" id="PS00194">
    <property type="entry name" value="THIOREDOXIN_1"/>
    <property type="match status" value="1"/>
</dbReference>
<keyword evidence="3" id="KW-1185">Reference proteome</keyword>
<dbReference type="SUPFAM" id="SSF52833">
    <property type="entry name" value="Thioredoxin-like"/>
    <property type="match status" value="2"/>
</dbReference>
<dbReference type="Proteomes" id="UP000013827">
    <property type="component" value="Unassembled WGS sequence"/>
</dbReference>
<evidence type="ECO:0000313" key="2">
    <source>
        <dbReference type="EnsemblProtists" id="EOD16063"/>
    </source>
</evidence>
<dbReference type="GO" id="GO:0031397">
    <property type="term" value="P:negative regulation of protein ubiquitination"/>
    <property type="evidence" value="ECO:0007669"/>
    <property type="project" value="TreeGrafter"/>
</dbReference>
<dbReference type="GO" id="GO:0030178">
    <property type="term" value="P:negative regulation of Wnt signaling pathway"/>
    <property type="evidence" value="ECO:0007669"/>
    <property type="project" value="TreeGrafter"/>
</dbReference>
<dbReference type="GO" id="GO:0005634">
    <property type="term" value="C:nucleus"/>
    <property type="evidence" value="ECO:0007669"/>
    <property type="project" value="TreeGrafter"/>
</dbReference>
<dbReference type="InterPro" id="IPR013766">
    <property type="entry name" value="Thioredoxin_domain"/>
</dbReference>
<dbReference type="Gene3D" id="3.40.30.10">
    <property type="entry name" value="Glutaredoxin"/>
    <property type="match status" value="2"/>
</dbReference>
<organism evidence="2 3">
    <name type="scientific">Emiliania huxleyi (strain CCMP1516)</name>
    <dbReference type="NCBI Taxonomy" id="280463"/>
    <lineage>
        <taxon>Eukaryota</taxon>
        <taxon>Haptista</taxon>
        <taxon>Haptophyta</taxon>
        <taxon>Prymnesiophyceae</taxon>
        <taxon>Isochrysidales</taxon>
        <taxon>Noelaerhabdaceae</taxon>
        <taxon>Emiliania</taxon>
    </lineage>
</organism>
<proteinExistence type="predicted"/>
<evidence type="ECO:0000259" key="1">
    <source>
        <dbReference type="PROSITE" id="PS51352"/>
    </source>
</evidence>
<dbReference type="RefSeq" id="XP_005768492.1">
    <property type="nucleotide sequence ID" value="XM_005768435.1"/>
</dbReference>
<dbReference type="InterPro" id="IPR017937">
    <property type="entry name" value="Thioredoxin_CS"/>
</dbReference>
<sequence length="411" mass="43407">MSVVDLLGTSLKSKAGDVETATALKGKAVVALYFSAHWCPPCRGFTPVLADKYKALVGDGKAFEVVFVSSDKDEASFDEYYAEQPWLALPFGSRDVKAALSKKYKVSGIPSLVLLDGDGAIITKDGRSAVMEGDFPFTPPTFWDCLGDEFLMQDGDAAEVSQLKGEGKVIVLYFSAHWCPPCRGFTPELVKTVGKLKAAGKAFEIIFVSSDRDQKSFQEYFGSMGPHFLAIPQGDPRKAKLSSFFGVEGIPTLVTVDGATGATINGNARGACGGDPDGLAFPWAPKPVVDFADGCDGINDTLSLCLLLEGCGLEVQQAAIAAATPLAEAAKASQEELCFFAATKVEGGPVSQIRQMTKLGDAGSAPAMILLDIPDEGAYYVSDATEATATTIQAFLAAYKAGTLDRKQLGQ</sequence>
<dbReference type="KEGG" id="ehx:EMIHUDRAFT_445503"/>
<dbReference type="STRING" id="2903.R1C0K2"/>
<dbReference type="PANTHER" id="PTHR46472:SF1">
    <property type="entry name" value="NUCLEOREDOXIN"/>
    <property type="match status" value="1"/>
</dbReference>
<name>A0A0D3IXS8_EMIH1</name>